<evidence type="ECO:0000313" key="2">
    <source>
        <dbReference type="Proteomes" id="UP000515153"/>
    </source>
</evidence>
<dbReference type="Proteomes" id="UP000515153">
    <property type="component" value="Unplaced"/>
</dbReference>
<reference evidence="3" key="3">
    <citation type="submission" date="2025-08" db="UniProtKB">
        <authorList>
            <consortium name="RefSeq"/>
        </authorList>
    </citation>
    <scope>IDENTIFICATION</scope>
    <source>
        <strain evidence="3">NI907</strain>
    </source>
</reference>
<name>A0A6P8BG67_PYRGI</name>
<proteinExistence type="predicted"/>
<dbReference type="KEGG" id="pgri:PgNI_02062"/>
<reference evidence="3" key="1">
    <citation type="journal article" date="2019" name="Mol. Biol. Evol.">
        <title>Blast fungal genomes show frequent chromosomal changes, gene gains and losses, and effector gene turnover.</title>
        <authorList>
            <person name="Gomez Luciano L.B."/>
            <person name="Jason Tsai I."/>
            <person name="Chuma I."/>
            <person name="Tosa Y."/>
            <person name="Chen Y.H."/>
            <person name="Li J.Y."/>
            <person name="Li M.Y."/>
            <person name="Jade Lu M.Y."/>
            <person name="Nakayashiki H."/>
            <person name="Li W.H."/>
        </authorList>
    </citation>
    <scope>NUCLEOTIDE SEQUENCE</scope>
    <source>
        <strain evidence="3">NI907</strain>
    </source>
</reference>
<feature type="compositionally biased region" description="Polar residues" evidence="1">
    <location>
        <begin position="25"/>
        <end position="35"/>
    </location>
</feature>
<dbReference type="RefSeq" id="XP_030986190.1">
    <property type="nucleotide sequence ID" value="XM_031122130.1"/>
</dbReference>
<feature type="compositionally biased region" description="Pro residues" evidence="1">
    <location>
        <begin position="62"/>
        <end position="77"/>
    </location>
</feature>
<feature type="region of interest" description="Disordered" evidence="1">
    <location>
        <begin position="1"/>
        <end position="112"/>
    </location>
</feature>
<keyword evidence="2" id="KW-1185">Reference proteome</keyword>
<reference evidence="3" key="2">
    <citation type="submission" date="2019-10" db="EMBL/GenBank/DDBJ databases">
        <authorList>
            <consortium name="NCBI Genome Project"/>
        </authorList>
    </citation>
    <scope>NUCLEOTIDE SEQUENCE</scope>
    <source>
        <strain evidence="3">NI907</strain>
    </source>
</reference>
<gene>
    <name evidence="3" type="ORF">PgNI_02062</name>
</gene>
<dbReference type="AlphaFoldDB" id="A0A6P8BG67"/>
<sequence>MSTPTPTNSPTSSPAKRAPSCGPTPANSPATSPNKPSRAVAAPTPSNSPTRDPVAPSIPWSPADPKPGRVAPPPSPNTSPVRRHRTAPPPAPPSPPALPTAPQPRERGVKSDEAIRMAKRHFGAQWEDTTEERQRRIEEKRHRRWLGAAGRPLVPDKRRRNQGDRLLLRRAALEGWKQQRLREGPVDEITARTRRLDLMED</sequence>
<evidence type="ECO:0000256" key="1">
    <source>
        <dbReference type="SAM" id="MobiDB-lite"/>
    </source>
</evidence>
<dbReference type="OrthoDB" id="10513437at2759"/>
<feature type="compositionally biased region" description="Low complexity" evidence="1">
    <location>
        <begin position="1"/>
        <end position="14"/>
    </location>
</feature>
<accession>A0A6P8BG67</accession>
<evidence type="ECO:0000313" key="3">
    <source>
        <dbReference type="RefSeq" id="XP_030986190.1"/>
    </source>
</evidence>
<feature type="compositionally biased region" description="Pro residues" evidence="1">
    <location>
        <begin position="87"/>
        <end position="102"/>
    </location>
</feature>
<dbReference type="GeneID" id="41957042"/>
<protein>
    <submittedName>
        <fullName evidence="3">Uncharacterized protein</fullName>
    </submittedName>
</protein>
<organism evidence="2 3">
    <name type="scientific">Pyricularia grisea</name>
    <name type="common">Crabgrass-specific blast fungus</name>
    <name type="synonym">Magnaporthe grisea</name>
    <dbReference type="NCBI Taxonomy" id="148305"/>
    <lineage>
        <taxon>Eukaryota</taxon>
        <taxon>Fungi</taxon>
        <taxon>Dikarya</taxon>
        <taxon>Ascomycota</taxon>
        <taxon>Pezizomycotina</taxon>
        <taxon>Sordariomycetes</taxon>
        <taxon>Sordariomycetidae</taxon>
        <taxon>Magnaporthales</taxon>
        <taxon>Pyriculariaceae</taxon>
        <taxon>Pyricularia</taxon>
    </lineage>
</organism>